<comment type="subcellular location">
    <subcellularLocation>
        <location evidence="1 10">Endoplasmic reticulum membrane</location>
        <topology evidence="1 10">Multi-pass membrane protein</topology>
    </subcellularLocation>
</comment>
<evidence type="ECO:0000256" key="2">
    <source>
        <dbReference type="ARBA" id="ARBA00004922"/>
    </source>
</evidence>
<comment type="caution">
    <text evidence="12">The sequence shown here is derived from an EMBL/GenBank/DDBJ whole genome shotgun (WGS) entry which is preliminary data.</text>
</comment>
<reference evidence="12 13" key="1">
    <citation type="submission" date="2024-05" db="EMBL/GenBank/DDBJ databases">
        <title>Long read based assembly of the Candida bracarensis genome reveals expanded adhesin content.</title>
        <authorList>
            <person name="Marcet-Houben M."/>
            <person name="Ksiezopolska E."/>
            <person name="Gabaldon T."/>
        </authorList>
    </citation>
    <scope>NUCLEOTIDE SEQUENCE [LARGE SCALE GENOMIC DNA]</scope>
    <source>
        <strain evidence="12 13">CBM6</strain>
    </source>
</reference>
<evidence type="ECO:0000256" key="10">
    <source>
        <dbReference type="RuleBase" id="RU363110"/>
    </source>
</evidence>
<protein>
    <recommendedName>
        <fullName evidence="10">Alpha-1,3-glucosyltransferase</fullName>
        <ecNumber evidence="10">2.4.1.-</ecNumber>
    </recommendedName>
</protein>
<evidence type="ECO:0000256" key="6">
    <source>
        <dbReference type="ARBA" id="ARBA00022692"/>
    </source>
</evidence>
<evidence type="ECO:0000313" key="12">
    <source>
        <dbReference type="EMBL" id="KAL3231683.1"/>
    </source>
</evidence>
<evidence type="ECO:0000256" key="3">
    <source>
        <dbReference type="ARBA" id="ARBA00008715"/>
    </source>
</evidence>
<evidence type="ECO:0000313" key="13">
    <source>
        <dbReference type="Proteomes" id="UP001623330"/>
    </source>
</evidence>
<dbReference type="PANTHER" id="PTHR12413">
    <property type="entry name" value="DOLICHYL GLYCOSYLTRANSFERASE"/>
    <property type="match status" value="1"/>
</dbReference>
<evidence type="ECO:0000256" key="9">
    <source>
        <dbReference type="ARBA" id="ARBA00023136"/>
    </source>
</evidence>
<keyword evidence="7 10" id="KW-0256">Endoplasmic reticulum</keyword>
<comment type="similarity">
    <text evidence="3 10">Belongs to the ALG6/ALG8 glucosyltransferase family.</text>
</comment>
<accession>A0ABR4NT87</accession>
<feature type="transmembrane region" description="Helical" evidence="10">
    <location>
        <begin position="523"/>
        <end position="543"/>
    </location>
</feature>
<keyword evidence="8 10" id="KW-1133">Transmembrane helix</keyword>
<keyword evidence="4 10" id="KW-0328">Glycosyltransferase</keyword>
<keyword evidence="5 10" id="KW-0808">Transferase</keyword>
<feature type="transmembrane region" description="Helical" evidence="10">
    <location>
        <begin position="348"/>
        <end position="368"/>
    </location>
</feature>
<evidence type="ECO:0000256" key="7">
    <source>
        <dbReference type="ARBA" id="ARBA00022824"/>
    </source>
</evidence>
<keyword evidence="13" id="KW-1185">Reference proteome</keyword>
<keyword evidence="9 10" id="KW-0472">Membrane</keyword>
<comment type="pathway">
    <text evidence="2 10">Protein modification; protein glycosylation.</text>
</comment>
<feature type="transmembrane region" description="Helical" evidence="10">
    <location>
        <begin position="234"/>
        <end position="265"/>
    </location>
</feature>
<feature type="transmembrane region" description="Helical" evidence="10">
    <location>
        <begin position="157"/>
        <end position="178"/>
    </location>
</feature>
<dbReference type="PANTHER" id="PTHR12413:SF1">
    <property type="entry name" value="DOLICHYL PYROPHOSPHATE MAN9GLCNAC2 ALPHA-1,3-GLUCOSYLTRANSFERASE"/>
    <property type="match status" value="1"/>
</dbReference>
<feature type="transmembrane region" description="Helical" evidence="10">
    <location>
        <begin position="441"/>
        <end position="460"/>
    </location>
</feature>
<organism evidence="12 13">
    <name type="scientific">Nakaseomyces bracarensis</name>
    <dbReference type="NCBI Taxonomy" id="273131"/>
    <lineage>
        <taxon>Eukaryota</taxon>
        <taxon>Fungi</taxon>
        <taxon>Dikarya</taxon>
        <taxon>Ascomycota</taxon>
        <taxon>Saccharomycotina</taxon>
        <taxon>Saccharomycetes</taxon>
        <taxon>Saccharomycetales</taxon>
        <taxon>Saccharomycetaceae</taxon>
        <taxon>Nakaseomyces</taxon>
    </lineage>
</organism>
<dbReference type="Proteomes" id="UP001623330">
    <property type="component" value="Unassembled WGS sequence"/>
</dbReference>
<dbReference type="EC" id="2.4.1.-" evidence="10"/>
<evidence type="ECO:0000256" key="4">
    <source>
        <dbReference type="ARBA" id="ARBA00022676"/>
    </source>
</evidence>
<evidence type="ECO:0000256" key="11">
    <source>
        <dbReference type="SAM" id="MobiDB-lite"/>
    </source>
</evidence>
<gene>
    <name evidence="12" type="ORF">RNJ44_00218</name>
</gene>
<evidence type="ECO:0000256" key="8">
    <source>
        <dbReference type="ARBA" id="ARBA00022989"/>
    </source>
</evidence>
<feature type="compositionally biased region" description="Basic and acidic residues" evidence="11">
    <location>
        <begin position="1"/>
        <end position="23"/>
    </location>
</feature>
<name>A0ABR4NT87_9SACH</name>
<feature type="transmembrane region" description="Helical" evidence="10">
    <location>
        <begin position="413"/>
        <end position="434"/>
    </location>
</feature>
<evidence type="ECO:0000256" key="1">
    <source>
        <dbReference type="ARBA" id="ARBA00004477"/>
    </source>
</evidence>
<feature type="region of interest" description="Disordered" evidence="11">
    <location>
        <begin position="1"/>
        <end position="29"/>
    </location>
</feature>
<evidence type="ECO:0000256" key="5">
    <source>
        <dbReference type="ARBA" id="ARBA00022679"/>
    </source>
</evidence>
<dbReference type="InterPro" id="IPR004856">
    <property type="entry name" value="Glyco_trans_ALG6/ALG8"/>
</dbReference>
<feature type="transmembrane region" description="Helical" evidence="10">
    <location>
        <begin position="492"/>
        <end position="511"/>
    </location>
</feature>
<dbReference type="EMBL" id="JBEVYD010000006">
    <property type="protein sequence ID" value="KAL3231683.1"/>
    <property type="molecule type" value="Genomic_DNA"/>
</dbReference>
<feature type="transmembrane region" description="Helical" evidence="10">
    <location>
        <begin position="58"/>
        <end position="76"/>
    </location>
</feature>
<feature type="transmembrane region" description="Helical" evidence="10">
    <location>
        <begin position="277"/>
        <end position="298"/>
    </location>
</feature>
<sequence>MGKSVEKKRVQDEIEDKVEDKGQDPCSNEEYDESFYGSPIYDFLFPFRPAGSQWLTEWIIIMFALIIRCAIGLGPYSGHNDPPLHGDFEAQRHWMEITQHLPVSKWYWYDLQYWGLDYPPLTAYHSYLLGKLGSFFSPEWFELDKSRGYESQGLKNYMRFTVLLSEALLYMPAVVYFTKWVGRRRNQSPIGQFIAAAAILFQPSLMLIDHGHFQYNSVMLGFTVYAINNLLDEFYAPAAVCFVLSICFKQMSLYYAPIFFAYLLGRSLFFPSFNIPRFFSISIATSVSLLALYVPFYITGGIEGILQSVTRIFPFGRGIFEDKVANFWCVVNTVVKFKVLFTNEELRFYSLVLTVAGFLPAMILIMLYPRKHLLPYALAASSMSFYLFSFQVHEKTILVPLLPITLLFTSRDWNVLSMVSWINNVGLFTLWPLLKREGLELQYFVCFFLSNWLIGNFSFITPRFLPKVLTPGPSISSVRENYRRRSLLPHSIFWKLIIVSSYIGMFVFHYVDFFVEVPPRYPDLWVILNCAIGFVSFSLFWLWTYYKFCTLLKKSINDL</sequence>
<feature type="transmembrane region" description="Helical" evidence="10">
    <location>
        <begin position="373"/>
        <end position="393"/>
    </location>
</feature>
<keyword evidence="6 10" id="KW-0812">Transmembrane</keyword>
<proteinExistence type="inferred from homology"/>
<feature type="transmembrane region" description="Helical" evidence="10">
    <location>
        <begin position="190"/>
        <end position="208"/>
    </location>
</feature>
<dbReference type="Pfam" id="PF03155">
    <property type="entry name" value="Alg6_Alg8"/>
    <property type="match status" value="1"/>
</dbReference>